<dbReference type="HOGENOM" id="CLU_1650038_0_0_4"/>
<evidence type="ECO:0000259" key="1">
    <source>
        <dbReference type="PROSITE" id="PS50076"/>
    </source>
</evidence>
<accession>B1Y625</accession>
<feature type="domain" description="J" evidence="1">
    <location>
        <begin position="33"/>
        <end position="114"/>
    </location>
</feature>
<dbReference type="Gene3D" id="1.10.287.110">
    <property type="entry name" value="DnaJ domain"/>
    <property type="match status" value="1"/>
</dbReference>
<reference evidence="2 3" key="1">
    <citation type="submission" date="2008-03" db="EMBL/GenBank/DDBJ databases">
        <title>Complete sequence of Leptothrix cholodnii SP-6.</title>
        <authorList>
            <consortium name="US DOE Joint Genome Institute"/>
            <person name="Copeland A."/>
            <person name="Lucas S."/>
            <person name="Lapidus A."/>
            <person name="Glavina del Rio T."/>
            <person name="Dalin E."/>
            <person name="Tice H."/>
            <person name="Bruce D."/>
            <person name="Goodwin L."/>
            <person name="Pitluck S."/>
            <person name="Chertkov O."/>
            <person name="Brettin T."/>
            <person name="Detter J.C."/>
            <person name="Han C."/>
            <person name="Kuske C.R."/>
            <person name="Schmutz J."/>
            <person name="Larimer F."/>
            <person name="Land M."/>
            <person name="Hauser L."/>
            <person name="Kyrpides N."/>
            <person name="Lykidis A."/>
            <person name="Emerson D."/>
            <person name="Richardson P."/>
        </authorList>
    </citation>
    <scope>NUCLEOTIDE SEQUENCE [LARGE SCALE GENOMIC DNA]</scope>
    <source>
        <strain evidence="3">ATCC 51168 / LMG 8142 / SP-6</strain>
    </source>
</reference>
<evidence type="ECO:0000313" key="2">
    <source>
        <dbReference type="EMBL" id="ACB32372.1"/>
    </source>
</evidence>
<dbReference type="AlphaFoldDB" id="B1Y625"/>
<dbReference type="STRING" id="395495.Lcho_0097"/>
<dbReference type="eggNOG" id="ENOG502ZKTQ">
    <property type="taxonomic scope" value="Bacteria"/>
</dbReference>
<dbReference type="InterPro" id="IPR036869">
    <property type="entry name" value="J_dom_sf"/>
</dbReference>
<dbReference type="EMBL" id="CP001013">
    <property type="protein sequence ID" value="ACB32372.1"/>
    <property type="molecule type" value="Genomic_DNA"/>
</dbReference>
<sequence length="160" mass="17913">MDFALSANPPSTRPMRARRAPVMQFSVELLTPTHYARLGLAEDADAAAIEDAWQRLRPPPSLSAEVDEVRATLKAMAWPQPGLAESPAIRARQRELAYGVLSDPARRAVYDRWLAEHRSRITRPPETPRWQAWLHSHRGHWQIGVGAALLASVTLAWLAL</sequence>
<organism evidence="2 3">
    <name type="scientific">Leptothrix cholodnii (strain ATCC 51168 / LMG 8142 / SP-6)</name>
    <name type="common">Leptothrix discophora (strain SP-6)</name>
    <dbReference type="NCBI Taxonomy" id="395495"/>
    <lineage>
        <taxon>Bacteria</taxon>
        <taxon>Pseudomonadati</taxon>
        <taxon>Pseudomonadota</taxon>
        <taxon>Betaproteobacteria</taxon>
        <taxon>Burkholderiales</taxon>
        <taxon>Sphaerotilaceae</taxon>
        <taxon>Leptothrix</taxon>
    </lineage>
</organism>
<dbReference type="KEGG" id="lch:Lcho_0097"/>
<dbReference type="SUPFAM" id="SSF46565">
    <property type="entry name" value="Chaperone J-domain"/>
    <property type="match status" value="1"/>
</dbReference>
<gene>
    <name evidence="2" type="ordered locus">Lcho_0097</name>
</gene>
<dbReference type="OrthoDB" id="9156087at2"/>
<keyword evidence="2" id="KW-0346">Stress response</keyword>
<dbReference type="PROSITE" id="PS50076">
    <property type="entry name" value="DNAJ_2"/>
    <property type="match status" value="1"/>
</dbReference>
<proteinExistence type="predicted"/>
<evidence type="ECO:0000313" key="3">
    <source>
        <dbReference type="Proteomes" id="UP000001693"/>
    </source>
</evidence>
<dbReference type="Proteomes" id="UP000001693">
    <property type="component" value="Chromosome"/>
</dbReference>
<protein>
    <submittedName>
        <fullName evidence="2">Heat shock protein DnaJ domain protein</fullName>
    </submittedName>
</protein>
<keyword evidence="3" id="KW-1185">Reference proteome</keyword>
<name>B1Y625_LEPCP</name>
<dbReference type="InterPro" id="IPR001623">
    <property type="entry name" value="DnaJ_domain"/>
</dbReference>